<protein>
    <recommendedName>
        <fullName evidence="4">Cyanovirin-N domain-containing protein</fullName>
    </recommendedName>
</protein>
<evidence type="ECO:0000313" key="2">
    <source>
        <dbReference type="EMBL" id="TRX96372.1"/>
    </source>
</evidence>
<dbReference type="EMBL" id="VFLP01000011">
    <property type="protein sequence ID" value="TRX96372.1"/>
    <property type="molecule type" value="Genomic_DNA"/>
</dbReference>
<feature type="signal peptide" evidence="1">
    <location>
        <begin position="1"/>
        <end position="21"/>
    </location>
</feature>
<keyword evidence="1" id="KW-0732">Signal</keyword>
<evidence type="ECO:0000256" key="1">
    <source>
        <dbReference type="SAM" id="SignalP"/>
    </source>
</evidence>
<gene>
    <name evidence="2" type="ORF">FHL15_002644</name>
</gene>
<proteinExistence type="predicted"/>
<dbReference type="OrthoDB" id="4825549at2759"/>
<dbReference type="AlphaFoldDB" id="A0A553I851"/>
<reference evidence="3" key="1">
    <citation type="submission" date="2019-06" db="EMBL/GenBank/DDBJ databases">
        <title>Draft genome sequence of the griseofulvin-producing fungus Xylaria cubensis strain G536.</title>
        <authorList>
            <person name="Mead M.E."/>
            <person name="Raja H.A."/>
            <person name="Steenwyk J.L."/>
            <person name="Knowles S.L."/>
            <person name="Oberlies N.H."/>
            <person name="Rokas A."/>
        </authorList>
    </citation>
    <scope>NUCLEOTIDE SEQUENCE [LARGE SCALE GENOMIC DNA]</scope>
    <source>
        <strain evidence="3">G536</strain>
    </source>
</reference>
<accession>A0A553I851</accession>
<dbReference type="Proteomes" id="UP000319160">
    <property type="component" value="Unassembled WGS sequence"/>
</dbReference>
<evidence type="ECO:0008006" key="4">
    <source>
        <dbReference type="Google" id="ProtNLM"/>
    </source>
</evidence>
<sequence>MYYSSVAAFLTLAGLFTPGTATCYDTGQGGNYGKELDSINGLYIACTALSGTYIKGESRMTCVQDSAGRKWNFDLKHISGGSRTIKIDECMSGMAKEAHGCWRGGHSSYWNWAYKADPNTGHCIMI</sequence>
<organism evidence="2 3">
    <name type="scientific">Xylaria flabelliformis</name>
    <dbReference type="NCBI Taxonomy" id="2512241"/>
    <lineage>
        <taxon>Eukaryota</taxon>
        <taxon>Fungi</taxon>
        <taxon>Dikarya</taxon>
        <taxon>Ascomycota</taxon>
        <taxon>Pezizomycotina</taxon>
        <taxon>Sordariomycetes</taxon>
        <taxon>Xylariomycetidae</taxon>
        <taxon>Xylariales</taxon>
        <taxon>Xylariaceae</taxon>
        <taxon>Xylaria</taxon>
    </lineage>
</organism>
<name>A0A553I851_9PEZI</name>
<comment type="caution">
    <text evidence="2">The sequence shown here is derived from an EMBL/GenBank/DDBJ whole genome shotgun (WGS) entry which is preliminary data.</text>
</comment>
<evidence type="ECO:0000313" key="3">
    <source>
        <dbReference type="Proteomes" id="UP000319160"/>
    </source>
</evidence>
<keyword evidence="3" id="KW-1185">Reference proteome</keyword>
<feature type="chain" id="PRO_5022221578" description="Cyanovirin-N domain-containing protein" evidence="1">
    <location>
        <begin position="22"/>
        <end position="126"/>
    </location>
</feature>